<evidence type="ECO:0000256" key="1">
    <source>
        <dbReference type="ARBA" id="ARBA00022722"/>
    </source>
</evidence>
<proteinExistence type="predicted"/>
<dbReference type="Proteomes" id="UP001480595">
    <property type="component" value="Unassembled WGS sequence"/>
</dbReference>
<dbReference type="InterPro" id="IPR016191">
    <property type="entry name" value="Ribonuclease/ribotoxin"/>
</dbReference>
<keyword evidence="1" id="KW-0540">Nuclease</keyword>
<accession>A0ABR1T8D9</accession>
<evidence type="ECO:0000313" key="5">
    <source>
        <dbReference type="Proteomes" id="UP001480595"/>
    </source>
</evidence>
<comment type="caution">
    <text evidence="4">The sequence shown here is derived from an EMBL/GenBank/DDBJ whole genome shotgun (WGS) entry which is preliminary data.</text>
</comment>
<reference evidence="4 5" key="1">
    <citation type="submission" date="2023-01" db="EMBL/GenBank/DDBJ databases">
        <title>Analysis of 21 Apiospora genomes using comparative genomics revels a genus with tremendous synthesis potential of carbohydrate active enzymes and secondary metabolites.</title>
        <authorList>
            <person name="Sorensen T."/>
        </authorList>
    </citation>
    <scope>NUCLEOTIDE SEQUENCE [LARGE SCALE GENOMIC DNA]</scope>
    <source>
        <strain evidence="4 5">CBS 135458</strain>
    </source>
</reference>
<dbReference type="EMBL" id="JAQQWL010000013">
    <property type="protein sequence ID" value="KAK8042865.1"/>
    <property type="molecule type" value="Genomic_DNA"/>
</dbReference>
<keyword evidence="2" id="KW-0378">Hydrolase</keyword>
<evidence type="ECO:0000256" key="3">
    <source>
        <dbReference type="SAM" id="MobiDB-lite"/>
    </source>
</evidence>
<feature type="region of interest" description="Disordered" evidence="3">
    <location>
        <begin position="36"/>
        <end position="63"/>
    </location>
</feature>
<dbReference type="RefSeq" id="XP_066709718.1">
    <property type="nucleotide sequence ID" value="XM_066864757.1"/>
</dbReference>
<protein>
    <submittedName>
        <fullName evidence="4">Uncharacterized protein</fullName>
    </submittedName>
</protein>
<dbReference type="Gene3D" id="3.10.450.30">
    <property type="entry name" value="Microbial ribonucleases"/>
    <property type="match status" value="1"/>
</dbReference>
<keyword evidence="5" id="KW-1185">Reference proteome</keyword>
<organism evidence="4 5">
    <name type="scientific">Apiospora phragmitis</name>
    <dbReference type="NCBI Taxonomy" id="2905665"/>
    <lineage>
        <taxon>Eukaryota</taxon>
        <taxon>Fungi</taxon>
        <taxon>Dikarya</taxon>
        <taxon>Ascomycota</taxon>
        <taxon>Pezizomycotina</taxon>
        <taxon>Sordariomycetes</taxon>
        <taxon>Xylariomycetidae</taxon>
        <taxon>Amphisphaeriales</taxon>
        <taxon>Apiosporaceae</taxon>
        <taxon>Apiospora</taxon>
    </lineage>
</organism>
<evidence type="ECO:0000256" key="2">
    <source>
        <dbReference type="ARBA" id="ARBA00022801"/>
    </source>
</evidence>
<dbReference type="GeneID" id="92097820"/>
<dbReference type="SUPFAM" id="SSF53933">
    <property type="entry name" value="Microbial ribonucleases"/>
    <property type="match status" value="1"/>
</dbReference>
<name>A0ABR1T8D9_9PEZI</name>
<sequence>MAAPIEGDVDVAARDEFSMLEARAAIAAVTCKGVDADDKKDWSNAGKKNVDSKTGKKKDNAPEHLKKFKANASILDKLPSECKNIATKDGHLFEYRLQGSQTDRVIWKWSKDSASQSYCLTITHRGKSDNDFKACT</sequence>
<gene>
    <name evidence="4" type="ORF">PG994_013348</name>
</gene>
<evidence type="ECO:0000313" key="4">
    <source>
        <dbReference type="EMBL" id="KAK8042865.1"/>
    </source>
</evidence>